<gene>
    <name evidence="4" type="ORF">OSB04_031775</name>
</gene>
<name>A0AA38VXX2_9ASTR</name>
<keyword evidence="1" id="KW-0378">Hydrolase</keyword>
<feature type="region of interest" description="Disordered" evidence="2">
    <location>
        <begin position="562"/>
        <end position="586"/>
    </location>
</feature>
<dbReference type="InterPro" id="IPR025724">
    <property type="entry name" value="GAG-pre-integrase_dom"/>
</dbReference>
<accession>A0AA38VXX2</accession>
<dbReference type="SUPFAM" id="SSF53098">
    <property type="entry name" value="Ribonuclease H-like"/>
    <property type="match status" value="1"/>
</dbReference>
<dbReference type="PANTHER" id="PTHR47481">
    <property type="match status" value="1"/>
</dbReference>
<proteinExistence type="predicted"/>
<dbReference type="InterPro" id="IPR043502">
    <property type="entry name" value="DNA/RNA_pol_sf"/>
</dbReference>
<feature type="compositionally biased region" description="Basic residues" evidence="2">
    <location>
        <begin position="135"/>
        <end position="148"/>
    </location>
</feature>
<protein>
    <recommendedName>
        <fullName evidence="3">Integrase catalytic domain-containing protein</fullName>
    </recommendedName>
</protein>
<evidence type="ECO:0000256" key="2">
    <source>
        <dbReference type="SAM" id="MobiDB-lite"/>
    </source>
</evidence>
<evidence type="ECO:0000259" key="3">
    <source>
        <dbReference type="PROSITE" id="PS50994"/>
    </source>
</evidence>
<reference evidence="4" key="1">
    <citation type="submission" date="2023-03" db="EMBL/GenBank/DDBJ databases">
        <title>Chromosome-scale reference genome and RAD-based genetic map of yellow starthistle (Centaurea solstitialis) reveal putative structural variation and QTLs associated with invader traits.</title>
        <authorList>
            <person name="Reatini B."/>
            <person name="Cang F.A."/>
            <person name="Jiang Q."/>
            <person name="Mckibben M.T.W."/>
            <person name="Barker M.S."/>
            <person name="Rieseberg L.H."/>
            <person name="Dlugosch K.M."/>
        </authorList>
    </citation>
    <scope>NUCLEOTIDE SEQUENCE</scope>
    <source>
        <strain evidence="4">CAN-66</strain>
        <tissue evidence="4">Leaf</tissue>
    </source>
</reference>
<dbReference type="Pfam" id="PF22936">
    <property type="entry name" value="Pol_BBD"/>
    <property type="match status" value="1"/>
</dbReference>
<feature type="domain" description="Integrase catalytic" evidence="3">
    <location>
        <begin position="450"/>
        <end position="556"/>
    </location>
</feature>
<dbReference type="InterPro" id="IPR054722">
    <property type="entry name" value="PolX-like_BBD"/>
</dbReference>
<dbReference type="GO" id="GO:0015074">
    <property type="term" value="P:DNA integration"/>
    <property type="evidence" value="ECO:0007669"/>
    <property type="project" value="InterPro"/>
</dbReference>
<organism evidence="4 5">
    <name type="scientific">Centaurea solstitialis</name>
    <name type="common">yellow star-thistle</name>
    <dbReference type="NCBI Taxonomy" id="347529"/>
    <lineage>
        <taxon>Eukaryota</taxon>
        <taxon>Viridiplantae</taxon>
        <taxon>Streptophyta</taxon>
        <taxon>Embryophyta</taxon>
        <taxon>Tracheophyta</taxon>
        <taxon>Spermatophyta</taxon>
        <taxon>Magnoliopsida</taxon>
        <taxon>eudicotyledons</taxon>
        <taxon>Gunneridae</taxon>
        <taxon>Pentapetalae</taxon>
        <taxon>asterids</taxon>
        <taxon>campanulids</taxon>
        <taxon>Asterales</taxon>
        <taxon>Asteraceae</taxon>
        <taxon>Carduoideae</taxon>
        <taxon>Cardueae</taxon>
        <taxon>Centaureinae</taxon>
        <taxon>Centaurea</taxon>
    </lineage>
</organism>
<keyword evidence="1" id="KW-0645">Protease</keyword>
<dbReference type="EMBL" id="JARYMX010000008">
    <property type="protein sequence ID" value="KAJ9539042.1"/>
    <property type="molecule type" value="Genomic_DNA"/>
</dbReference>
<dbReference type="SUPFAM" id="SSF56672">
    <property type="entry name" value="DNA/RNA polymerases"/>
    <property type="match status" value="1"/>
</dbReference>
<dbReference type="GO" id="GO:0003676">
    <property type="term" value="F:nucleic acid binding"/>
    <property type="evidence" value="ECO:0007669"/>
    <property type="project" value="InterPro"/>
</dbReference>
<dbReference type="Pfam" id="PF13976">
    <property type="entry name" value="gag_pre-integrs"/>
    <property type="match status" value="1"/>
</dbReference>
<dbReference type="PROSITE" id="PS50994">
    <property type="entry name" value="INTEGRASE"/>
    <property type="match status" value="1"/>
</dbReference>
<dbReference type="PANTHER" id="PTHR47481:SF41">
    <property type="entry name" value="COPIA-LIKE POLYPROTEIN_RETROTRANSPOSON"/>
    <property type="match status" value="1"/>
</dbReference>
<dbReference type="InterPro" id="IPR013103">
    <property type="entry name" value="RVT_2"/>
</dbReference>
<evidence type="ECO:0000256" key="1">
    <source>
        <dbReference type="ARBA" id="ARBA00022750"/>
    </source>
</evidence>
<keyword evidence="1" id="KW-0064">Aspartyl protease</keyword>
<dbReference type="InterPro" id="IPR036397">
    <property type="entry name" value="RNaseH_sf"/>
</dbReference>
<evidence type="ECO:0000313" key="4">
    <source>
        <dbReference type="EMBL" id="KAJ9539042.1"/>
    </source>
</evidence>
<comment type="caution">
    <text evidence="4">The sequence shown here is derived from an EMBL/GenBank/DDBJ whole genome shotgun (WGS) entry which is preliminary data.</text>
</comment>
<dbReference type="AlphaFoldDB" id="A0AA38VXX2"/>
<keyword evidence="5" id="KW-1185">Reference proteome</keyword>
<dbReference type="Pfam" id="PF07727">
    <property type="entry name" value="RVT_2"/>
    <property type="match status" value="1"/>
</dbReference>
<dbReference type="InterPro" id="IPR012337">
    <property type="entry name" value="RNaseH-like_sf"/>
</dbReference>
<dbReference type="Pfam" id="PF14223">
    <property type="entry name" value="Retrotran_gag_2"/>
    <property type="match status" value="1"/>
</dbReference>
<dbReference type="GO" id="GO:0004190">
    <property type="term" value="F:aspartic-type endopeptidase activity"/>
    <property type="evidence" value="ECO:0007669"/>
    <property type="project" value="UniProtKB-KW"/>
</dbReference>
<feature type="region of interest" description="Disordered" evidence="2">
    <location>
        <begin position="126"/>
        <end position="148"/>
    </location>
</feature>
<dbReference type="Proteomes" id="UP001172457">
    <property type="component" value="Chromosome 8"/>
</dbReference>
<sequence>MKPGATAQELWNRLAEIFQGNKATRVVNSTHLEAFSNVAEYCARLKNVADQLANVGHPVFENKMVLQLVSGFPKGDYDTIATLIQQTEPLPSFNKARSKLLLEETRQSKPDAYYVQAMVTQRLDSCSPASDATRGRSRGYRGCGRGRGRVHRTALDRTTLDTAPLSLPDSSTVAANRSAWSIPTPCPTTNPTTCSVLITILSGIPYDPWYLESAFNTMQLQPPDNTWYMDTCSTSHGYSKSHSILVGDGNPIPIHGHGSSIIHHPHRSFLLNNIYHVPKMNKNHISVRKFTHDNHVSIKFDPFGFYVKDLTMGKVLMRCHSTGDLYPFLPASSPQPSASRPVALHTMSSSTWHNRLGHLGSSIFSLFRLFFLSNNKLNDVASCNACSLGKHCRLSFSLSRTVTYSPFDIIHPDLWTSSIVSKLGHNYYLYFLSFCNFTLISKHKFIIKIKSFQCDNGRECDNSQFHYLCSKHGMQLRLSCPYTSPQHGKVECMIRTINNIIRTNLLHASLPPSYWNYALHFVTYVLNILPSTTINNSMRTHLLYHRAPLYFHLRTPSDLFYPTPSPTPTTPTSSHPVQTRSKSDIFKPNQPLSLHRQSLSPIPSNPKTALLDHNWNNAMRTEFNALLKQNTWELIPRPHNANIIRCHWIFHQKLHVDGYLERYKARLVVNGKSQEVGVDCDDTFSPVVKPATIRTVLSLASGHNWLIQQLDVKNAFLHGDLHETLYMHQPPGYASLYMASNRPLVRVISDLSIISSISDLHVSDTSLFIFRRNNDYAYLLLYVNDIVLTASSTNLNH</sequence>
<dbReference type="Gene3D" id="3.30.420.10">
    <property type="entry name" value="Ribonuclease H-like superfamily/Ribonuclease H"/>
    <property type="match status" value="1"/>
</dbReference>
<dbReference type="InterPro" id="IPR001584">
    <property type="entry name" value="Integrase_cat-core"/>
</dbReference>
<evidence type="ECO:0000313" key="5">
    <source>
        <dbReference type="Proteomes" id="UP001172457"/>
    </source>
</evidence>